<protein>
    <recommendedName>
        <fullName evidence="2 7">Glutamate racemase</fullName>
        <ecNumber evidence="2 7">5.1.1.3</ecNumber>
    </recommendedName>
</protein>
<name>A0A370UDN2_9GAMM</name>
<feature type="binding site" evidence="7">
    <location>
        <begin position="8"/>
        <end position="9"/>
    </location>
    <ligand>
        <name>substrate</name>
    </ligand>
</feature>
<keyword evidence="5 7" id="KW-0413">Isomerase</keyword>
<proteinExistence type="inferred from homology"/>
<dbReference type="PANTHER" id="PTHR21198:SF3">
    <property type="entry name" value="GLUTAMATE RACEMASE"/>
    <property type="match status" value="1"/>
</dbReference>
<dbReference type="GO" id="GO:0009252">
    <property type="term" value="P:peptidoglycan biosynthetic process"/>
    <property type="evidence" value="ECO:0007669"/>
    <property type="project" value="UniProtKB-UniRule"/>
</dbReference>
<comment type="caution">
    <text evidence="8">The sequence shown here is derived from an EMBL/GenBank/DDBJ whole genome shotgun (WGS) entry which is preliminary data.</text>
</comment>
<comment type="catalytic activity">
    <reaction evidence="1 7">
        <text>L-glutamate = D-glutamate</text>
        <dbReference type="Rhea" id="RHEA:12813"/>
        <dbReference type="ChEBI" id="CHEBI:29985"/>
        <dbReference type="ChEBI" id="CHEBI:29986"/>
        <dbReference type="EC" id="5.1.1.3"/>
    </reaction>
</comment>
<sequence>MLKIGVMDSGVGGLTIFKAIQDRIRYADMIYFADQKYSPYGNLPAEKIVERLLTVGLYFEQQLCDVMVVACNTATVVGIKALREKLNIPVVGVEPAVKPACKGLQARRVSVLATPVTANSERLNALISEWRGDSIVEILSSSVLAQLIDHMPKSAVELEKEVEHICQLVVQHQSSALVLACTHYPLIRQYFERSLSPNSMEIVEPSKGVAAQVERILSLYKSPLGQDREVVLTIQSNGSSESIVAMSYWLSHIRMKENPCYVDI</sequence>
<evidence type="ECO:0000313" key="8">
    <source>
        <dbReference type="EMBL" id="RDL45897.1"/>
    </source>
</evidence>
<evidence type="ECO:0000256" key="4">
    <source>
        <dbReference type="ARBA" id="ARBA00022984"/>
    </source>
</evidence>
<comment type="similarity">
    <text evidence="7">Belongs to the aspartate/glutamate racemases family.</text>
</comment>
<dbReference type="PROSITE" id="PS00923">
    <property type="entry name" value="ASP_GLU_RACEMASE_1"/>
    <property type="match status" value="1"/>
</dbReference>
<feature type="binding site" evidence="7">
    <location>
        <begin position="40"/>
        <end position="41"/>
    </location>
    <ligand>
        <name>substrate</name>
    </ligand>
</feature>
<dbReference type="RefSeq" id="WP_115466485.1">
    <property type="nucleotide sequence ID" value="NZ_QKRA01000001.1"/>
</dbReference>
<reference evidence="8 9" key="1">
    <citation type="submission" date="2018-06" db="EMBL/GenBank/DDBJ databases">
        <title>Marinomonas sp. YLB-05 draft genome sequence.</title>
        <authorList>
            <person name="Yu L."/>
            <person name="Tang X."/>
        </authorList>
    </citation>
    <scope>NUCLEOTIDE SEQUENCE [LARGE SCALE GENOMIC DNA]</scope>
    <source>
        <strain evidence="8 9">YLB-05</strain>
    </source>
</reference>
<dbReference type="Pfam" id="PF01177">
    <property type="entry name" value="Asp_Glu_race"/>
    <property type="match status" value="1"/>
</dbReference>
<dbReference type="InterPro" id="IPR018187">
    <property type="entry name" value="Asp/Glu_racemase_AS_1"/>
</dbReference>
<evidence type="ECO:0000256" key="3">
    <source>
        <dbReference type="ARBA" id="ARBA00022960"/>
    </source>
</evidence>
<keyword evidence="4 7" id="KW-0573">Peptidoglycan synthesis</keyword>
<dbReference type="InterPro" id="IPR033134">
    <property type="entry name" value="Asp/Glu_racemase_AS_2"/>
</dbReference>
<keyword evidence="6 7" id="KW-0961">Cell wall biogenesis/degradation</keyword>
<keyword evidence="9" id="KW-1185">Reference proteome</keyword>
<evidence type="ECO:0000256" key="5">
    <source>
        <dbReference type="ARBA" id="ARBA00023235"/>
    </source>
</evidence>
<gene>
    <name evidence="7 8" type="primary">murI</name>
    <name evidence="8" type="ORF">DN730_02275</name>
</gene>
<evidence type="ECO:0000256" key="2">
    <source>
        <dbReference type="ARBA" id="ARBA00013090"/>
    </source>
</evidence>
<dbReference type="AlphaFoldDB" id="A0A370UDN2"/>
<feature type="active site" description="Proton donor/acceptor" evidence="7">
    <location>
        <position position="181"/>
    </location>
</feature>
<dbReference type="PROSITE" id="PS00924">
    <property type="entry name" value="ASP_GLU_RACEMASE_2"/>
    <property type="match status" value="1"/>
</dbReference>
<evidence type="ECO:0000313" key="9">
    <source>
        <dbReference type="Proteomes" id="UP000254326"/>
    </source>
</evidence>
<evidence type="ECO:0000256" key="6">
    <source>
        <dbReference type="ARBA" id="ARBA00023316"/>
    </source>
</evidence>
<dbReference type="HAMAP" id="MF_00258">
    <property type="entry name" value="Glu_racemase"/>
    <property type="match status" value="1"/>
</dbReference>
<dbReference type="UniPathway" id="UPA00219"/>
<dbReference type="SUPFAM" id="SSF53681">
    <property type="entry name" value="Aspartate/glutamate racemase"/>
    <property type="match status" value="2"/>
</dbReference>
<dbReference type="InterPro" id="IPR015942">
    <property type="entry name" value="Asp/Glu/hydantoin_racemase"/>
</dbReference>
<dbReference type="Proteomes" id="UP000254326">
    <property type="component" value="Unassembled WGS sequence"/>
</dbReference>
<dbReference type="OrthoDB" id="9801055at2"/>
<dbReference type="NCBIfam" id="TIGR00067">
    <property type="entry name" value="glut_race"/>
    <property type="match status" value="1"/>
</dbReference>
<dbReference type="EC" id="5.1.1.3" evidence="2 7"/>
<dbReference type="GO" id="GO:0008360">
    <property type="term" value="P:regulation of cell shape"/>
    <property type="evidence" value="ECO:0007669"/>
    <property type="project" value="UniProtKB-KW"/>
</dbReference>
<evidence type="ECO:0000256" key="7">
    <source>
        <dbReference type="HAMAP-Rule" id="MF_00258"/>
    </source>
</evidence>
<dbReference type="GO" id="GO:0008881">
    <property type="term" value="F:glutamate racemase activity"/>
    <property type="evidence" value="ECO:0007669"/>
    <property type="project" value="UniProtKB-UniRule"/>
</dbReference>
<evidence type="ECO:0000256" key="1">
    <source>
        <dbReference type="ARBA" id="ARBA00001602"/>
    </source>
</evidence>
<comment type="pathway">
    <text evidence="7">Cell wall biogenesis; peptidoglycan biosynthesis.</text>
</comment>
<feature type="binding site" evidence="7">
    <location>
        <begin position="72"/>
        <end position="73"/>
    </location>
    <ligand>
        <name>substrate</name>
    </ligand>
</feature>
<keyword evidence="3 7" id="KW-0133">Cell shape</keyword>
<dbReference type="InterPro" id="IPR001920">
    <property type="entry name" value="Asp/Glu_race"/>
</dbReference>
<organism evidence="8 9">
    <name type="scientific">Marinomonas piezotolerans</name>
    <dbReference type="NCBI Taxonomy" id="2213058"/>
    <lineage>
        <taxon>Bacteria</taxon>
        <taxon>Pseudomonadati</taxon>
        <taxon>Pseudomonadota</taxon>
        <taxon>Gammaproteobacteria</taxon>
        <taxon>Oceanospirillales</taxon>
        <taxon>Oceanospirillaceae</taxon>
        <taxon>Marinomonas</taxon>
    </lineage>
</organism>
<dbReference type="InterPro" id="IPR004391">
    <property type="entry name" value="Glu_race"/>
</dbReference>
<dbReference type="PANTHER" id="PTHR21198">
    <property type="entry name" value="GLUTAMATE RACEMASE"/>
    <property type="match status" value="1"/>
</dbReference>
<comment type="function">
    <text evidence="7">Provides the (R)-glutamate required for cell wall biosynthesis.</text>
</comment>
<accession>A0A370UDN2</accession>
<feature type="binding site" evidence="7">
    <location>
        <begin position="182"/>
        <end position="183"/>
    </location>
    <ligand>
        <name>substrate</name>
    </ligand>
</feature>
<dbReference type="GO" id="GO:0071555">
    <property type="term" value="P:cell wall organization"/>
    <property type="evidence" value="ECO:0007669"/>
    <property type="project" value="UniProtKB-KW"/>
</dbReference>
<dbReference type="Gene3D" id="3.40.50.1860">
    <property type="match status" value="2"/>
</dbReference>
<feature type="active site" description="Proton donor/acceptor" evidence="7">
    <location>
        <position position="71"/>
    </location>
</feature>
<dbReference type="EMBL" id="QKRA01000001">
    <property type="protein sequence ID" value="RDL45897.1"/>
    <property type="molecule type" value="Genomic_DNA"/>
</dbReference>